<feature type="compositionally biased region" description="Acidic residues" evidence="1">
    <location>
        <begin position="614"/>
        <end position="623"/>
    </location>
</feature>
<protein>
    <submittedName>
        <fullName evidence="2">Rap domain protein</fullName>
    </submittedName>
</protein>
<feature type="compositionally biased region" description="Basic residues" evidence="1">
    <location>
        <begin position="298"/>
        <end position="309"/>
    </location>
</feature>
<dbReference type="OrthoDB" id="273181at2759"/>
<gene>
    <name evidence="2" type="ORF">CSUI_003671</name>
</gene>
<organism evidence="2 3">
    <name type="scientific">Cystoisospora suis</name>
    <dbReference type="NCBI Taxonomy" id="483139"/>
    <lineage>
        <taxon>Eukaryota</taxon>
        <taxon>Sar</taxon>
        <taxon>Alveolata</taxon>
        <taxon>Apicomplexa</taxon>
        <taxon>Conoidasida</taxon>
        <taxon>Coccidia</taxon>
        <taxon>Eucoccidiorida</taxon>
        <taxon>Eimeriorina</taxon>
        <taxon>Sarcocystidae</taxon>
        <taxon>Cystoisospora</taxon>
    </lineage>
</organism>
<feature type="compositionally biased region" description="Low complexity" evidence="1">
    <location>
        <begin position="753"/>
        <end position="763"/>
    </location>
</feature>
<sequence length="1128" mass="127264">MVPSSSSLSTPSNSHSRILGMGGSYLKKTARHQTSASRLFSPCLFLGMHRHFSSPLFSSFFPVSSSSSSPPTSQNASFFFSSFSSPPSNPQMNSVLLFPRKGRRRRREPLSRFHPISSFSLSSSFSSSSSLHVNFRFPSDSPVSSPTTRLSFSSRFLSSLSSSLTSSFRPFSSSSHTSTSIFPFIFSRSYLSSRLYPTCLHSRSSSLSFFSLQNLPSPLSSQEKSSLVSSPFLQTHAHLLPSLSSSSSLSLSFSSIRRRSLGSTSLGLSSLGKKDEREKEEKKTRASSSKDRENEEKKKRKTVEKKQKKREIVGKEVNEERLHALQSIAWTALASIKQREHLDFFTSDSSFSSSSSVSSSFYPHQDGGPHTARNRKASGQSGREVAREEEEKKKIGDKEKRKEEEENELQRGGKREKENDWGIVKTSNRKKDDLEEEIRSSLLSRGDEAEEKYRDAVFSLLKEFQGEDSKNSEKPRGREQRMKFLVLLSTSSVAKETLEEREIEGEGEKEEEMRRDKERKKEEEEERQDVDRSITGSEVLCLLRCIWRLRGVFSPLSSPPSVELCYRRCFTHLREGGLLPLLSSSELAQLSLLLSKFSKAISLASPSSLATNKEEDDDDDEGREDQKTELTHRRYLDRSEDLLHTGDRALERGGEEEEGLERRDEEEKETLEAIIRQLFIANLNIFSDRLDEGKDEGGGLVGKVPPSLSDISLVIQSCSEAGLHVDVLRRIFTFLALISRSSSNPSSINGFSSSFFPERSTSSPGEPNQSLSRKRETSLSSSRLSSSRVSSSSPRRVQNLVSMNITQSQCIELLHTMATTGLYSAPAFDALLLRLFPPSGVCTPQGGRGGDTEDSEEMRQYEIIENPSHLVSSSSSSRSKANENGVTGVNQFHHPLRGKREEESRQPKRKDNSGLVGMRRRLLLDHQSESLRTLKLVELTMRLDLPHTYGQLSPDAMRILGLIRDTPYVDPHLLSDVVFSYQLSHFLRKHNFPCERVMEGPYALRLADSQRRLVIEMISSGDEEPSSSNSFNKVTPSRRRDVYTPQETLDRGEGALREKDEAKNQQGRDGGENEDFMDLLETQRERDEQVHLDATESLRRLKRATRARLRHLEDLGWRVIVVHYRDWS</sequence>
<feature type="compositionally biased region" description="Basic and acidic residues" evidence="1">
    <location>
        <begin position="497"/>
        <end position="522"/>
    </location>
</feature>
<dbReference type="VEuPathDB" id="ToxoDB:CSUI_003671"/>
<keyword evidence="3" id="KW-1185">Reference proteome</keyword>
<name>A0A2C6KPQ7_9APIC</name>
<evidence type="ECO:0000313" key="2">
    <source>
        <dbReference type="EMBL" id="PHJ22480.1"/>
    </source>
</evidence>
<feature type="compositionally biased region" description="Low complexity" evidence="1">
    <location>
        <begin position="778"/>
        <end position="796"/>
    </location>
</feature>
<dbReference type="PANTHER" id="PTHR48134:SF2">
    <property type="entry name" value="OS04G0609100 PROTEIN"/>
    <property type="match status" value="1"/>
</dbReference>
<feature type="region of interest" description="Disordered" evidence="1">
    <location>
        <begin position="753"/>
        <end position="796"/>
    </location>
</feature>
<comment type="caution">
    <text evidence="2">The sequence shown here is derived from an EMBL/GenBank/DDBJ whole genome shotgun (WGS) entry which is preliminary data.</text>
</comment>
<feature type="compositionally biased region" description="Low complexity" evidence="1">
    <location>
        <begin position="1"/>
        <end position="16"/>
    </location>
</feature>
<dbReference type="EMBL" id="MIGC01001657">
    <property type="protein sequence ID" value="PHJ22480.1"/>
    <property type="molecule type" value="Genomic_DNA"/>
</dbReference>
<feature type="region of interest" description="Disordered" evidence="1">
    <location>
        <begin position="497"/>
        <end position="530"/>
    </location>
</feature>
<feature type="region of interest" description="Disordered" evidence="1">
    <location>
        <begin position="646"/>
        <end position="666"/>
    </location>
</feature>
<feature type="compositionally biased region" description="Basic and acidic residues" evidence="1">
    <location>
        <begin position="898"/>
        <end position="912"/>
    </location>
</feature>
<evidence type="ECO:0000256" key="1">
    <source>
        <dbReference type="SAM" id="MobiDB-lite"/>
    </source>
</evidence>
<dbReference type="RefSeq" id="XP_067924157.1">
    <property type="nucleotide sequence ID" value="XM_068063866.1"/>
</dbReference>
<feature type="compositionally biased region" description="Low complexity" evidence="1">
    <location>
        <begin position="347"/>
        <end position="361"/>
    </location>
</feature>
<evidence type="ECO:0000313" key="3">
    <source>
        <dbReference type="Proteomes" id="UP000221165"/>
    </source>
</evidence>
<feature type="region of interest" description="Disordered" evidence="1">
    <location>
        <begin position="1"/>
        <end position="20"/>
    </location>
</feature>
<feature type="compositionally biased region" description="Basic and acidic residues" evidence="1">
    <location>
        <begin position="272"/>
        <end position="297"/>
    </location>
</feature>
<feature type="compositionally biased region" description="Basic and acidic residues" evidence="1">
    <location>
        <begin position="1038"/>
        <end position="1063"/>
    </location>
</feature>
<feature type="region of interest" description="Disordered" evidence="1">
    <location>
        <begin position="607"/>
        <end position="631"/>
    </location>
</feature>
<dbReference type="AlphaFoldDB" id="A0A2C6KPQ7"/>
<feature type="region of interest" description="Disordered" evidence="1">
    <location>
        <begin position="347"/>
        <end position="436"/>
    </location>
</feature>
<feature type="region of interest" description="Disordered" evidence="1">
    <location>
        <begin position="1018"/>
        <end position="1074"/>
    </location>
</feature>
<feature type="compositionally biased region" description="Basic and acidic residues" evidence="1">
    <location>
        <begin position="384"/>
        <end position="420"/>
    </location>
</feature>
<accession>A0A2C6KPQ7</accession>
<feature type="non-terminal residue" evidence="2">
    <location>
        <position position="1128"/>
    </location>
</feature>
<feature type="region of interest" description="Disordered" evidence="1">
    <location>
        <begin position="866"/>
        <end position="915"/>
    </location>
</feature>
<feature type="region of interest" description="Disordered" evidence="1">
    <location>
        <begin position="267"/>
        <end position="318"/>
    </location>
</feature>
<dbReference type="GeneID" id="94427077"/>
<proteinExistence type="predicted"/>
<reference evidence="2 3" key="1">
    <citation type="journal article" date="2017" name="Int. J. Parasitol.">
        <title>The genome of the protozoan parasite Cystoisospora suis and a reverse vaccinology approach to identify vaccine candidates.</title>
        <authorList>
            <person name="Palmieri N."/>
            <person name="Shrestha A."/>
            <person name="Ruttkowski B."/>
            <person name="Beck T."/>
            <person name="Vogl C."/>
            <person name="Tomley F."/>
            <person name="Blake D.P."/>
            <person name="Joachim A."/>
        </authorList>
    </citation>
    <scope>NUCLEOTIDE SEQUENCE [LARGE SCALE GENOMIC DNA]</scope>
    <source>
        <strain evidence="2 3">Wien I</strain>
    </source>
</reference>
<dbReference type="Proteomes" id="UP000221165">
    <property type="component" value="Unassembled WGS sequence"/>
</dbReference>
<dbReference type="PANTHER" id="PTHR48134">
    <property type="entry name" value="GLYCOPROTEIN 96-92-RELATED-RELATED"/>
    <property type="match status" value="1"/>
</dbReference>